<evidence type="ECO:0000259" key="2">
    <source>
        <dbReference type="Pfam" id="PF09335"/>
    </source>
</evidence>
<proteinExistence type="predicted"/>
<sequence>MEHFAEWGYIGLFLAAFLAATVLPLGSEVVFATLIYAGLDMWTCVAVATVGNTLGGITSYWIGRMGKIEWIEKYLKIKKEKIEKFEKRMYNRGDWLAFFSFVPGVGDIIVVACGYFRCNFLGTAIAMTIGKFSRYVLWMYAQGMLMK</sequence>
<dbReference type="Proteomes" id="UP000076586">
    <property type="component" value="Unassembled WGS sequence"/>
</dbReference>
<dbReference type="RefSeq" id="WP_068701934.1">
    <property type="nucleotide sequence ID" value="NZ_BDCR01000001.1"/>
</dbReference>
<keyword evidence="4" id="KW-1185">Reference proteome</keyword>
<reference evidence="4" key="2">
    <citation type="journal article" date="2017" name="Genome Announc.">
        <title>Draft genome sequence of Paludibacter jiangxiensis NM7(T), a propionate-producing fermentative bacterium.</title>
        <authorList>
            <person name="Qiu Y.-L."/>
            <person name="Tourlousse D.M."/>
            <person name="Matsuura N."/>
            <person name="Ohashi A."/>
            <person name="Sekiguchi Y."/>
        </authorList>
    </citation>
    <scope>NUCLEOTIDE SEQUENCE [LARGE SCALE GENOMIC DNA]</scope>
    <source>
        <strain evidence="4">NM7</strain>
    </source>
</reference>
<dbReference type="AlphaFoldDB" id="A0A170YTM8"/>
<keyword evidence="1" id="KW-0472">Membrane</keyword>
<dbReference type="PANTHER" id="PTHR42709">
    <property type="entry name" value="ALKALINE PHOSPHATASE LIKE PROTEIN"/>
    <property type="match status" value="1"/>
</dbReference>
<keyword evidence="1" id="KW-0812">Transmembrane</keyword>
<dbReference type="PANTHER" id="PTHR42709:SF4">
    <property type="entry name" value="INNER MEMBRANE PROTEIN YQAA"/>
    <property type="match status" value="1"/>
</dbReference>
<evidence type="ECO:0000313" key="3">
    <source>
        <dbReference type="EMBL" id="GAT62054.1"/>
    </source>
</evidence>
<dbReference type="InterPro" id="IPR051311">
    <property type="entry name" value="DedA_domain"/>
</dbReference>
<gene>
    <name evidence="3" type="ORF">PJIAN_1644</name>
</gene>
<dbReference type="OrthoDB" id="9814483at2"/>
<keyword evidence="1" id="KW-1133">Transmembrane helix</keyword>
<feature type="transmembrane region" description="Helical" evidence="1">
    <location>
        <begin position="95"/>
        <end position="117"/>
    </location>
</feature>
<feature type="transmembrane region" description="Helical" evidence="1">
    <location>
        <begin position="45"/>
        <end position="63"/>
    </location>
</feature>
<dbReference type="Pfam" id="PF09335">
    <property type="entry name" value="VTT_dom"/>
    <property type="match status" value="1"/>
</dbReference>
<dbReference type="STRING" id="681398.PJIAN_1644"/>
<comment type="caution">
    <text evidence="3">The sequence shown here is derived from an EMBL/GenBank/DDBJ whole genome shotgun (WGS) entry which is preliminary data.</text>
</comment>
<reference evidence="4" key="1">
    <citation type="submission" date="2016-04" db="EMBL/GenBank/DDBJ databases">
        <title>Draft genome sequence of Paludibacter jiangxiensis strain NM7.</title>
        <authorList>
            <person name="Qiu Y."/>
            <person name="Matsuura N."/>
            <person name="Ohashi A."/>
            <person name="Tourlousse M.D."/>
            <person name="Sekiguchi Y."/>
        </authorList>
    </citation>
    <scope>NUCLEOTIDE SEQUENCE [LARGE SCALE GENOMIC DNA]</scope>
    <source>
        <strain evidence="4">NM7</strain>
    </source>
</reference>
<dbReference type="EMBL" id="BDCR01000001">
    <property type="protein sequence ID" value="GAT62054.1"/>
    <property type="molecule type" value="Genomic_DNA"/>
</dbReference>
<feature type="transmembrane region" description="Helical" evidence="1">
    <location>
        <begin position="123"/>
        <end position="141"/>
    </location>
</feature>
<evidence type="ECO:0000313" key="4">
    <source>
        <dbReference type="Proteomes" id="UP000076586"/>
    </source>
</evidence>
<name>A0A170YTM8_9BACT</name>
<accession>A0A170YTM8</accession>
<evidence type="ECO:0000256" key="1">
    <source>
        <dbReference type="SAM" id="Phobius"/>
    </source>
</evidence>
<feature type="transmembrane region" description="Helical" evidence="1">
    <location>
        <begin position="12"/>
        <end position="39"/>
    </location>
</feature>
<dbReference type="InterPro" id="IPR032816">
    <property type="entry name" value="VTT_dom"/>
</dbReference>
<feature type="domain" description="VTT" evidence="2">
    <location>
        <begin position="27"/>
        <end position="141"/>
    </location>
</feature>
<protein>
    <submittedName>
        <fullName evidence="3">Membrane protein YqaA, SNARE-associated domain-containing protein</fullName>
    </submittedName>
</protein>
<organism evidence="3 4">
    <name type="scientific">Paludibacter jiangxiensis</name>
    <dbReference type="NCBI Taxonomy" id="681398"/>
    <lineage>
        <taxon>Bacteria</taxon>
        <taxon>Pseudomonadati</taxon>
        <taxon>Bacteroidota</taxon>
        <taxon>Bacteroidia</taxon>
        <taxon>Bacteroidales</taxon>
        <taxon>Paludibacteraceae</taxon>
        <taxon>Paludibacter</taxon>
    </lineage>
</organism>